<dbReference type="PANTHER" id="PTHR43479:SF11">
    <property type="entry name" value="ACREF_ENVCD OPERON REPRESSOR-RELATED"/>
    <property type="match status" value="1"/>
</dbReference>
<keyword evidence="1 2" id="KW-0238">DNA-binding</keyword>
<reference evidence="4 5" key="1">
    <citation type="submission" date="2011-11" db="EMBL/GenBank/DDBJ databases">
        <title>Whole genome shotgun sequence of Gordonia araii NBRC 100433.</title>
        <authorList>
            <person name="Yoshida Y."/>
            <person name="Hosoyama A."/>
            <person name="Tsuchikane K."/>
            <person name="Katsumata H."/>
            <person name="Yamazaki S."/>
            <person name="Fujita N."/>
        </authorList>
    </citation>
    <scope>NUCLEOTIDE SEQUENCE [LARGE SCALE GENOMIC DNA]</scope>
    <source>
        <strain evidence="4 5">NBRC 100433</strain>
    </source>
</reference>
<evidence type="ECO:0000259" key="3">
    <source>
        <dbReference type="PROSITE" id="PS50977"/>
    </source>
</evidence>
<comment type="caution">
    <text evidence="4">The sequence shown here is derived from an EMBL/GenBank/DDBJ whole genome shotgun (WGS) entry which is preliminary data.</text>
</comment>
<dbReference type="Pfam" id="PF00440">
    <property type="entry name" value="TetR_N"/>
    <property type="match status" value="1"/>
</dbReference>
<dbReference type="InterPro" id="IPR050624">
    <property type="entry name" value="HTH-type_Tx_Regulator"/>
</dbReference>
<dbReference type="RefSeq" id="WP_007320618.1">
    <property type="nucleotide sequence ID" value="NZ_BAEE01000012.1"/>
</dbReference>
<organism evidence="4 5">
    <name type="scientific">Gordonia araii NBRC 100433</name>
    <dbReference type="NCBI Taxonomy" id="1073574"/>
    <lineage>
        <taxon>Bacteria</taxon>
        <taxon>Bacillati</taxon>
        <taxon>Actinomycetota</taxon>
        <taxon>Actinomycetes</taxon>
        <taxon>Mycobacteriales</taxon>
        <taxon>Gordoniaceae</taxon>
        <taxon>Gordonia</taxon>
    </lineage>
</organism>
<keyword evidence="5" id="KW-1185">Reference proteome</keyword>
<evidence type="ECO:0000256" key="1">
    <source>
        <dbReference type="ARBA" id="ARBA00023125"/>
    </source>
</evidence>
<dbReference type="PANTHER" id="PTHR43479">
    <property type="entry name" value="ACREF/ENVCD OPERON REPRESSOR-RELATED"/>
    <property type="match status" value="1"/>
</dbReference>
<dbReference type="STRING" id="1073574.GOARA_012_00910"/>
<dbReference type="OrthoDB" id="4331447at2"/>
<proteinExistence type="predicted"/>
<dbReference type="SUPFAM" id="SSF46689">
    <property type="entry name" value="Homeodomain-like"/>
    <property type="match status" value="1"/>
</dbReference>
<dbReference type="Proteomes" id="UP000035088">
    <property type="component" value="Unassembled WGS sequence"/>
</dbReference>
<dbReference type="GO" id="GO:0003677">
    <property type="term" value="F:DNA binding"/>
    <property type="evidence" value="ECO:0007669"/>
    <property type="project" value="UniProtKB-UniRule"/>
</dbReference>
<name>G7GY66_9ACTN</name>
<accession>G7GY66</accession>
<dbReference type="Gene3D" id="1.10.357.10">
    <property type="entry name" value="Tetracycline Repressor, domain 2"/>
    <property type="match status" value="1"/>
</dbReference>
<evidence type="ECO:0000313" key="5">
    <source>
        <dbReference type="Proteomes" id="UP000035088"/>
    </source>
</evidence>
<evidence type="ECO:0000256" key="2">
    <source>
        <dbReference type="PROSITE-ProRule" id="PRU00335"/>
    </source>
</evidence>
<dbReference type="AlphaFoldDB" id="G7GY66"/>
<feature type="DNA-binding region" description="H-T-H motif" evidence="2">
    <location>
        <begin position="49"/>
        <end position="68"/>
    </location>
</feature>
<dbReference type="InterPro" id="IPR001647">
    <property type="entry name" value="HTH_TetR"/>
</dbReference>
<sequence length="222" mass="24038">MTANRVDRARARGRRIRGLDAAERADQRRDLLLDAALELFARDEYANTAIEALCQHAYVGNKAFYEHFSTKEACYLELLQRNTGTIMATVTAAFGEASDDEAEGTAAILSAFAHALVDDPRVAAVTFGQASGISPTIERQRRANRRQAAALVLEIWRKYGGTPPGDGAESLAVAVVGGLFDQISDTLDRTDCAPSADDVAELITAMTEFALTVRAGMRERAE</sequence>
<dbReference type="PROSITE" id="PS50977">
    <property type="entry name" value="HTH_TETR_2"/>
    <property type="match status" value="1"/>
</dbReference>
<dbReference type="InterPro" id="IPR009057">
    <property type="entry name" value="Homeodomain-like_sf"/>
</dbReference>
<dbReference type="EMBL" id="BAEE01000012">
    <property type="protein sequence ID" value="GAB08541.1"/>
    <property type="molecule type" value="Genomic_DNA"/>
</dbReference>
<evidence type="ECO:0000313" key="4">
    <source>
        <dbReference type="EMBL" id="GAB08541.1"/>
    </source>
</evidence>
<gene>
    <name evidence="4" type="ORF">GOARA_012_00910</name>
</gene>
<feature type="domain" description="HTH tetR-type" evidence="3">
    <location>
        <begin position="26"/>
        <end position="86"/>
    </location>
</feature>
<protein>
    <submittedName>
        <fullName evidence="4">Putative TetR family transcriptional regulator</fullName>
    </submittedName>
</protein>